<dbReference type="GO" id="GO:0005524">
    <property type="term" value="F:ATP binding"/>
    <property type="evidence" value="ECO:0007669"/>
    <property type="project" value="InterPro"/>
</dbReference>
<accession>A0AA86PB50</accession>
<feature type="domain" description="Kinesin motor" evidence="3">
    <location>
        <begin position="2"/>
        <end position="280"/>
    </location>
</feature>
<dbReference type="InterPro" id="IPR027417">
    <property type="entry name" value="P-loop_NTPase"/>
</dbReference>
<dbReference type="EMBL" id="CATOUU010000570">
    <property type="protein sequence ID" value="CAI9934476.1"/>
    <property type="molecule type" value="Genomic_DNA"/>
</dbReference>
<dbReference type="InterPro" id="IPR036961">
    <property type="entry name" value="Kinesin_motor_dom_sf"/>
</dbReference>
<dbReference type="GO" id="GO:0003777">
    <property type="term" value="F:microtubule motor activity"/>
    <property type="evidence" value="ECO:0007669"/>
    <property type="project" value="InterPro"/>
</dbReference>
<evidence type="ECO:0000313" key="8">
    <source>
        <dbReference type="Proteomes" id="UP001642409"/>
    </source>
</evidence>
<dbReference type="Proteomes" id="UP001642409">
    <property type="component" value="Unassembled WGS sequence"/>
</dbReference>
<organism evidence="4">
    <name type="scientific">Hexamita inflata</name>
    <dbReference type="NCBI Taxonomy" id="28002"/>
    <lineage>
        <taxon>Eukaryota</taxon>
        <taxon>Metamonada</taxon>
        <taxon>Diplomonadida</taxon>
        <taxon>Hexamitidae</taxon>
        <taxon>Hexamitinae</taxon>
        <taxon>Hexamita</taxon>
    </lineage>
</organism>
<keyword evidence="8" id="KW-1185">Reference proteome</keyword>
<dbReference type="PRINTS" id="PR00380">
    <property type="entry name" value="KINESINHEAVY"/>
</dbReference>
<reference evidence="4" key="1">
    <citation type="submission" date="2023-06" db="EMBL/GenBank/DDBJ databases">
        <authorList>
            <person name="Kurt Z."/>
        </authorList>
    </citation>
    <scope>NUCLEOTIDE SEQUENCE</scope>
</reference>
<evidence type="ECO:0000313" key="7">
    <source>
        <dbReference type="EMBL" id="CAL6095127.1"/>
    </source>
</evidence>
<evidence type="ECO:0000313" key="6">
    <source>
        <dbReference type="EMBL" id="CAL6014600.1"/>
    </source>
</evidence>
<dbReference type="InterPro" id="IPR001752">
    <property type="entry name" value="Kinesin_motor_dom"/>
</dbReference>
<sequence length="678" mass="79228">MNIKTFIRLRPQFSDETQTQFVQMNGNNMSFQDQPRVSYTSDQVYTENDTANVIFVAQIREMIDLSLISNQKPIVMLYGDSGAGKTFTAEGALQDQSRRGLIFSVLQYLISQSAQVKYAQLLFQSNHFSNLLSASPIQIQPTCLESGFFCRVNSDSDLVRLLTQARQNFKSKQQDFKAYHKIHAFRYEVEEIQGELVIIDSNITRDADFSLNLLNIISKQPSLYKSINKSQSEFVPTRSNKLTHFLRDCFKPNQSNILFGLCLSQQERFQTFKNIGDLLRKILKPQITHTTVDLNKSKSNLELKIEELKNTAWTKTSVYQPFVLQQNNTDKQTEIKQKVEQEEQNKNNETTPREIKQDNGGDLKAADFQPEYKTDNLIQSTQNMFKSTLLRNNTSVQKPDTLQAQINQFSKTQSVAKQPVQAVLYTEQEFNDKLKQQRIMIMEESKKFITQKLQLKDESIADLKQTILVQQNKLIQLSTDLKTQLDINQQLELEKEQKTLLIEQELTYNQQVQETELLQMKEELKQLSSFKNKYKELENEFIQNKNKLIEAEREIYGFKLLNSKMENQIQDKTKETNEIIMQKENLAVELQKCKNYTQTQQEQIETKDKQILQLAQQNMNQEHQLQDLEAYKTITWEMEREIQQQKNLLESKEVDIEQLQNEIACIKAVYAHKRVEQE</sequence>
<feature type="coiled-coil region" evidence="1">
    <location>
        <begin position="520"/>
        <end position="554"/>
    </location>
</feature>
<reference evidence="6 8" key="2">
    <citation type="submission" date="2024-07" db="EMBL/GenBank/DDBJ databases">
        <authorList>
            <person name="Akdeniz Z."/>
        </authorList>
    </citation>
    <scope>NUCLEOTIDE SEQUENCE [LARGE SCALE GENOMIC DNA]</scope>
</reference>
<dbReference type="Gene3D" id="3.40.850.10">
    <property type="entry name" value="Kinesin motor domain"/>
    <property type="match status" value="1"/>
</dbReference>
<feature type="coiled-coil region" evidence="1">
    <location>
        <begin position="611"/>
        <end position="676"/>
    </location>
</feature>
<evidence type="ECO:0000256" key="2">
    <source>
        <dbReference type="SAM" id="MobiDB-lite"/>
    </source>
</evidence>
<keyword evidence="1" id="KW-0175">Coiled coil</keyword>
<feature type="region of interest" description="Disordered" evidence="2">
    <location>
        <begin position="338"/>
        <end position="366"/>
    </location>
</feature>
<dbReference type="EMBL" id="CATOUU010000653">
    <property type="protein sequence ID" value="CAI9937933.1"/>
    <property type="molecule type" value="Genomic_DNA"/>
</dbReference>
<evidence type="ECO:0000313" key="4">
    <source>
        <dbReference type="EMBL" id="CAI9934476.1"/>
    </source>
</evidence>
<dbReference type="GO" id="GO:0008017">
    <property type="term" value="F:microtubule binding"/>
    <property type="evidence" value="ECO:0007669"/>
    <property type="project" value="InterPro"/>
</dbReference>
<gene>
    <name evidence="4" type="ORF">HINF_LOCUS22121</name>
    <name evidence="6" type="ORF">HINF_LOCUS24344</name>
    <name evidence="5" type="ORF">HINF_LOCUS25578</name>
    <name evidence="7" type="ORF">HINF_LOCUS67800</name>
</gene>
<dbReference type="GO" id="GO:0007018">
    <property type="term" value="P:microtubule-based movement"/>
    <property type="evidence" value="ECO:0007669"/>
    <property type="project" value="InterPro"/>
</dbReference>
<dbReference type="AlphaFoldDB" id="A0AA86PB50"/>
<name>A0AA86PB50_9EUKA</name>
<evidence type="ECO:0000259" key="3">
    <source>
        <dbReference type="SMART" id="SM00129"/>
    </source>
</evidence>
<proteinExistence type="predicted"/>
<comment type="caution">
    <text evidence="4">The sequence shown here is derived from an EMBL/GenBank/DDBJ whole genome shotgun (WGS) entry which is preliminary data.</text>
</comment>
<dbReference type="SMART" id="SM00129">
    <property type="entry name" value="KISc"/>
    <property type="match status" value="1"/>
</dbReference>
<dbReference type="EMBL" id="CAXDID020000071">
    <property type="protein sequence ID" value="CAL6014600.1"/>
    <property type="molecule type" value="Genomic_DNA"/>
</dbReference>
<evidence type="ECO:0000256" key="1">
    <source>
        <dbReference type="SAM" id="Coils"/>
    </source>
</evidence>
<dbReference type="EMBL" id="CAXDID020000473">
    <property type="protein sequence ID" value="CAL6095127.1"/>
    <property type="molecule type" value="Genomic_DNA"/>
</dbReference>
<evidence type="ECO:0000313" key="5">
    <source>
        <dbReference type="EMBL" id="CAI9937933.1"/>
    </source>
</evidence>
<protein>
    <recommendedName>
        <fullName evidence="3">Kinesin motor domain-containing protein</fullName>
    </recommendedName>
</protein>
<dbReference type="SUPFAM" id="SSF52540">
    <property type="entry name" value="P-loop containing nucleoside triphosphate hydrolases"/>
    <property type="match status" value="1"/>
</dbReference>